<evidence type="ECO:0000259" key="10">
    <source>
        <dbReference type="PROSITE" id="PS50035"/>
    </source>
</evidence>
<dbReference type="Proteomes" id="UP000237347">
    <property type="component" value="Unassembled WGS sequence"/>
</dbReference>
<dbReference type="GO" id="GO:0004630">
    <property type="term" value="F:phospholipase D activity"/>
    <property type="evidence" value="ECO:0007669"/>
    <property type="project" value="UniProtKB-EC"/>
</dbReference>
<evidence type="ECO:0000256" key="8">
    <source>
        <dbReference type="ARBA" id="ARBA00023098"/>
    </source>
</evidence>
<dbReference type="EMBL" id="PKMF04000254">
    <property type="protein sequence ID" value="KAK7840787.1"/>
    <property type="molecule type" value="Genomic_DNA"/>
</dbReference>
<dbReference type="AlphaFoldDB" id="A0AAW0KNQ1"/>
<dbReference type="PROSITE" id="PS50035">
    <property type="entry name" value="PLD"/>
    <property type="match status" value="1"/>
</dbReference>
<dbReference type="PANTHER" id="PTHR18896:SF86">
    <property type="entry name" value="PHOSPHOLIPASE D DELTA"/>
    <property type="match status" value="1"/>
</dbReference>
<feature type="domain" description="C2" evidence="9">
    <location>
        <begin position="1"/>
        <end position="151"/>
    </location>
</feature>
<evidence type="ECO:0000256" key="4">
    <source>
        <dbReference type="ARBA" id="ARBA00012027"/>
    </source>
</evidence>
<accession>A0AAW0KNQ1</accession>
<dbReference type="GO" id="GO:0005886">
    <property type="term" value="C:plasma membrane"/>
    <property type="evidence" value="ECO:0007669"/>
    <property type="project" value="TreeGrafter"/>
</dbReference>
<comment type="similarity">
    <text evidence="3">Belongs to the phospholipase D family. C2-PLD subfamily.</text>
</comment>
<evidence type="ECO:0000313" key="12">
    <source>
        <dbReference type="Proteomes" id="UP000237347"/>
    </source>
</evidence>
<comment type="caution">
    <text evidence="11">The sequence shown here is derived from an EMBL/GenBank/DDBJ whole genome shotgun (WGS) entry which is preliminary data.</text>
</comment>
<dbReference type="SMART" id="SM00239">
    <property type="entry name" value="C2"/>
    <property type="match status" value="1"/>
</dbReference>
<evidence type="ECO:0000256" key="1">
    <source>
        <dbReference type="ARBA" id="ARBA00000798"/>
    </source>
</evidence>
<dbReference type="InterPro" id="IPR001736">
    <property type="entry name" value="PLipase_D/transphosphatidylase"/>
</dbReference>
<name>A0AAW0KNQ1_QUESU</name>
<dbReference type="Pfam" id="PF00168">
    <property type="entry name" value="C2"/>
    <property type="match status" value="1"/>
</dbReference>
<dbReference type="EC" id="3.1.4.4" evidence="4"/>
<dbReference type="SUPFAM" id="SSF49562">
    <property type="entry name" value="C2 domain (Calcium/lipid-binding domain, CaLB)"/>
    <property type="match status" value="1"/>
</dbReference>
<comment type="cofactor">
    <cofactor evidence="2">
        <name>Ca(2+)</name>
        <dbReference type="ChEBI" id="CHEBI:29108"/>
    </cofactor>
</comment>
<gene>
    <name evidence="11" type="primary">PLDDELTA_5</name>
    <name evidence="11" type="ORF">CFP56_016268</name>
</gene>
<dbReference type="Gene3D" id="2.60.40.150">
    <property type="entry name" value="C2 domain"/>
    <property type="match status" value="1"/>
</dbReference>
<reference evidence="11 12" key="1">
    <citation type="journal article" date="2018" name="Sci. Data">
        <title>The draft genome sequence of cork oak.</title>
        <authorList>
            <person name="Ramos A.M."/>
            <person name="Usie A."/>
            <person name="Barbosa P."/>
            <person name="Barros P.M."/>
            <person name="Capote T."/>
            <person name="Chaves I."/>
            <person name="Simoes F."/>
            <person name="Abreu I."/>
            <person name="Carrasquinho I."/>
            <person name="Faro C."/>
            <person name="Guimaraes J.B."/>
            <person name="Mendonca D."/>
            <person name="Nobrega F."/>
            <person name="Rodrigues L."/>
            <person name="Saibo N.J.M."/>
            <person name="Varela M.C."/>
            <person name="Egas C."/>
            <person name="Matos J."/>
            <person name="Miguel C.M."/>
            <person name="Oliveira M.M."/>
            <person name="Ricardo C.P."/>
            <person name="Goncalves S."/>
        </authorList>
    </citation>
    <scope>NUCLEOTIDE SEQUENCE [LARGE SCALE GENOMIC DNA]</scope>
    <source>
        <strain evidence="12">cv. HL8</strain>
    </source>
</reference>
<evidence type="ECO:0000256" key="6">
    <source>
        <dbReference type="ARBA" id="ARBA00022801"/>
    </source>
</evidence>
<evidence type="ECO:0000259" key="9">
    <source>
        <dbReference type="PROSITE" id="PS50004"/>
    </source>
</evidence>
<keyword evidence="7" id="KW-0442">Lipid degradation</keyword>
<keyword evidence="8" id="KW-0443">Lipid metabolism</keyword>
<evidence type="ECO:0000256" key="2">
    <source>
        <dbReference type="ARBA" id="ARBA00001913"/>
    </source>
</evidence>
<dbReference type="SUPFAM" id="SSF56024">
    <property type="entry name" value="Phospholipase D/nuclease"/>
    <property type="match status" value="1"/>
</dbReference>
<dbReference type="GO" id="GO:0009395">
    <property type="term" value="P:phospholipid catabolic process"/>
    <property type="evidence" value="ECO:0007669"/>
    <property type="project" value="TreeGrafter"/>
</dbReference>
<dbReference type="Gene3D" id="3.30.870.10">
    <property type="entry name" value="Endonuclease Chain A"/>
    <property type="match status" value="1"/>
</dbReference>
<dbReference type="InterPro" id="IPR000008">
    <property type="entry name" value="C2_dom"/>
</dbReference>
<organism evidence="11 12">
    <name type="scientific">Quercus suber</name>
    <name type="common">Cork oak</name>
    <dbReference type="NCBI Taxonomy" id="58331"/>
    <lineage>
        <taxon>Eukaryota</taxon>
        <taxon>Viridiplantae</taxon>
        <taxon>Streptophyta</taxon>
        <taxon>Embryophyta</taxon>
        <taxon>Tracheophyta</taxon>
        <taxon>Spermatophyta</taxon>
        <taxon>Magnoliopsida</taxon>
        <taxon>eudicotyledons</taxon>
        <taxon>Gunneridae</taxon>
        <taxon>Pentapetalae</taxon>
        <taxon>rosids</taxon>
        <taxon>fabids</taxon>
        <taxon>Fagales</taxon>
        <taxon>Fagaceae</taxon>
        <taxon>Quercus</taxon>
    </lineage>
</organism>
<keyword evidence="6" id="KW-0378">Hydrolase</keyword>
<evidence type="ECO:0000313" key="11">
    <source>
        <dbReference type="EMBL" id="KAK7840787.1"/>
    </source>
</evidence>
<evidence type="ECO:0000256" key="5">
    <source>
        <dbReference type="ARBA" id="ARBA00022737"/>
    </source>
</evidence>
<dbReference type="InterPro" id="IPR035892">
    <property type="entry name" value="C2_domain_sf"/>
</dbReference>
<dbReference type="InterPro" id="IPR015679">
    <property type="entry name" value="PLipase_D_fam"/>
</dbReference>
<feature type="domain" description="PLD phosphodiesterase" evidence="10">
    <location>
        <begin position="306"/>
        <end position="341"/>
    </location>
</feature>
<proteinExistence type="inferred from homology"/>
<dbReference type="CDD" id="cd04015">
    <property type="entry name" value="C2_plant_PLD"/>
    <property type="match status" value="1"/>
</dbReference>
<keyword evidence="5" id="KW-0677">Repeat</keyword>
<dbReference type="PROSITE" id="PS50004">
    <property type="entry name" value="C2"/>
    <property type="match status" value="1"/>
</dbReference>
<comment type="catalytic activity">
    <reaction evidence="1">
        <text>a 1,2-diacyl-sn-glycero-3-phosphocholine + H2O = a 1,2-diacyl-sn-glycero-3-phosphate + choline + H(+)</text>
        <dbReference type="Rhea" id="RHEA:14445"/>
        <dbReference type="ChEBI" id="CHEBI:15354"/>
        <dbReference type="ChEBI" id="CHEBI:15377"/>
        <dbReference type="ChEBI" id="CHEBI:15378"/>
        <dbReference type="ChEBI" id="CHEBI:57643"/>
        <dbReference type="ChEBI" id="CHEBI:58608"/>
        <dbReference type="EC" id="3.1.4.4"/>
    </reaction>
</comment>
<evidence type="ECO:0000256" key="7">
    <source>
        <dbReference type="ARBA" id="ARBA00022963"/>
    </source>
</evidence>
<keyword evidence="12" id="KW-1185">Reference proteome</keyword>
<dbReference type="PANTHER" id="PTHR18896">
    <property type="entry name" value="PHOSPHOLIPASE D"/>
    <property type="match status" value="1"/>
</dbReference>
<sequence>MAEFEFEFDSDQHVICLHGDLELKIMEAQHLPNLSLLNIRQLRRCFTACSGSATVESPHTSTSALHKHKVVDFCNPYVEVVASTVTVARTRVIKNTTNPKWNQHFHIPLAHPVNSLTFQVKDDDIFGSEVIGTVDIKASRIVTGKLISDWFPILGSSKTDTKINLVLQFTPFEENPRYNHGIASEKGSCWEDICHAISEARHLIYIVGWSVFHKVRLVREPTRPLPRGGDLKLGELLKFKSEEGVRVLMVVWDDKTSRDMLFQSGMMQTHDEETRRFFKHSSVTCVLTPRNASSKLGYIKQQVVGTLFTHHQKCVLVDTQAFGNTRKITAFLGGIDLCDGRYDTPEHRLFRDLQ</sequence>
<protein>
    <recommendedName>
        <fullName evidence="4">phospholipase D</fullName>
        <ecNumber evidence="4">3.1.4.4</ecNumber>
    </recommendedName>
</protein>
<evidence type="ECO:0000256" key="3">
    <source>
        <dbReference type="ARBA" id="ARBA00010683"/>
    </source>
</evidence>